<dbReference type="InterPro" id="IPR036514">
    <property type="entry name" value="SGNH_hydro_sf"/>
</dbReference>
<gene>
    <name evidence="4" type="ORF">GTC17260_18790</name>
</gene>
<dbReference type="GO" id="GO:0005975">
    <property type="term" value="P:carbohydrate metabolic process"/>
    <property type="evidence" value="ECO:0007669"/>
    <property type="project" value="TreeGrafter"/>
</dbReference>
<reference evidence="4" key="1">
    <citation type="submission" date="2024-07" db="EMBL/GenBank/DDBJ databases">
        <title>Complete genome sequence of Prevotella sp. YM-2024 GTC17260.</title>
        <authorList>
            <person name="Hayashi M."/>
            <person name="Muto Y."/>
            <person name="Tanaka K."/>
            <person name="Niwa H."/>
        </authorList>
    </citation>
    <scope>NUCLEOTIDE SEQUENCE</scope>
    <source>
        <strain evidence="4">GTC17260</strain>
    </source>
</reference>
<evidence type="ECO:0000256" key="1">
    <source>
        <dbReference type="ARBA" id="ARBA00022801"/>
    </source>
</evidence>
<accession>A0AB33JC85</accession>
<dbReference type="InterPro" id="IPR005181">
    <property type="entry name" value="SASA"/>
</dbReference>
<feature type="domain" description="Sialate O-acetylesterase" evidence="3">
    <location>
        <begin position="106"/>
        <end position="367"/>
    </location>
</feature>
<dbReference type="EMBL" id="AP035788">
    <property type="protein sequence ID" value="BFO79244.1"/>
    <property type="molecule type" value="Genomic_DNA"/>
</dbReference>
<dbReference type="SUPFAM" id="SSF52266">
    <property type="entry name" value="SGNH hydrolase"/>
    <property type="match status" value="1"/>
</dbReference>
<dbReference type="PANTHER" id="PTHR22901:SF0">
    <property type="entry name" value="SIALATE O-ACETYLESTERASE"/>
    <property type="match status" value="1"/>
</dbReference>
<dbReference type="GO" id="GO:0001681">
    <property type="term" value="F:sialate O-acetylesterase activity"/>
    <property type="evidence" value="ECO:0007669"/>
    <property type="project" value="InterPro"/>
</dbReference>
<feature type="chain" id="PRO_5044209544" evidence="2">
    <location>
        <begin position="21"/>
        <end position="476"/>
    </location>
</feature>
<feature type="signal peptide" evidence="2">
    <location>
        <begin position="1"/>
        <end position="20"/>
    </location>
</feature>
<organism evidence="4">
    <name type="scientific">Prevotella sp. GTC17260</name>
    <dbReference type="NCBI Taxonomy" id="3236796"/>
    <lineage>
        <taxon>Bacteria</taxon>
        <taxon>Pseudomonadati</taxon>
        <taxon>Bacteroidota</taxon>
        <taxon>Bacteroidia</taxon>
        <taxon>Bacteroidales</taxon>
        <taxon>Prevotellaceae</taxon>
        <taxon>Prevotella</taxon>
    </lineage>
</organism>
<protein>
    <submittedName>
        <fullName evidence="4">Sialate O-acetylesterase</fullName>
    </submittedName>
</protein>
<evidence type="ECO:0000256" key="2">
    <source>
        <dbReference type="SAM" id="SignalP"/>
    </source>
</evidence>
<evidence type="ECO:0000313" key="4">
    <source>
        <dbReference type="EMBL" id="BFO79244.1"/>
    </source>
</evidence>
<proteinExistence type="predicted"/>
<keyword evidence="1" id="KW-0378">Hydrolase</keyword>
<dbReference type="InterPro" id="IPR039329">
    <property type="entry name" value="SIAE"/>
</dbReference>
<keyword evidence="2" id="KW-0732">Signal</keyword>
<name>A0AB33JC85_9BACT</name>
<dbReference type="PANTHER" id="PTHR22901">
    <property type="entry name" value="SIALATE O-ACETYLESTERASE"/>
    <property type="match status" value="1"/>
</dbReference>
<dbReference type="AlphaFoldDB" id="A0AB33JC85"/>
<evidence type="ECO:0000259" key="3">
    <source>
        <dbReference type="Pfam" id="PF03629"/>
    </source>
</evidence>
<dbReference type="Pfam" id="PF03629">
    <property type="entry name" value="SASA"/>
    <property type="match status" value="1"/>
</dbReference>
<dbReference type="Gene3D" id="3.40.50.1110">
    <property type="entry name" value="SGNH hydrolase"/>
    <property type="match status" value="1"/>
</dbReference>
<sequence length="476" mass="53788">MLKRIVLCSALVAVTLGSYAKVKLPQMIGDNMILQQNTNARLWGWDKPGTPVKVTTSWNGKSYQVKTGKDGKWLVEVATPKASYTPFSITFDDGDMTTIKNVLAGEVWVCAGQSNMEMPVRGFDNCPVEGFNQAVTEARQYSGIHYLPIPSTMAMKPQEDARPCEWKVISPETVAYASATGYFFAQVVNKALDIPVGIIMANKGGTRVEGWLDEANLKKYTQEPLDTAQIIKKYKTGYHRPLVWGNGTFNPILNYTVKGILYYQGCSNVGDPAGQYTNRLKMLVEQWRRDFKLGQIPFYFVQIAPYNYGKKDGDEGALLREQQYNASLVIPNSGIVCTDDLVYPYESDQIHPAQKRQVGERLAWQALNKTYGMKEIMCESAAFKDLRISNDTCYVHLKNDYRSINRYEDLQGFEVAGEDRVFHKANAHYYYTKGIIITCPEVKKPVAVRYAFNNWGYGNVKNGALLPLFPFRTDNW</sequence>